<proteinExistence type="predicted"/>
<feature type="transmembrane region" description="Helical" evidence="1">
    <location>
        <begin position="33"/>
        <end position="52"/>
    </location>
</feature>
<evidence type="ECO:0000313" key="2">
    <source>
        <dbReference type="EMBL" id="CAG6684804.1"/>
    </source>
</evidence>
<accession>A0A8D8TBC9</accession>
<evidence type="ECO:0000256" key="1">
    <source>
        <dbReference type="SAM" id="Phobius"/>
    </source>
</evidence>
<dbReference type="EMBL" id="HBUF01269312">
    <property type="protein sequence ID" value="CAG6684804.1"/>
    <property type="molecule type" value="Transcribed_RNA"/>
</dbReference>
<protein>
    <submittedName>
        <fullName evidence="2">Uncharacterized protein</fullName>
    </submittedName>
</protein>
<keyword evidence="1" id="KW-0472">Membrane</keyword>
<keyword evidence="1" id="KW-1133">Transmembrane helix</keyword>
<dbReference type="AlphaFoldDB" id="A0A8D8TBC9"/>
<organism evidence="2">
    <name type="scientific">Cacopsylla melanoneura</name>
    <dbReference type="NCBI Taxonomy" id="428564"/>
    <lineage>
        <taxon>Eukaryota</taxon>
        <taxon>Metazoa</taxon>
        <taxon>Ecdysozoa</taxon>
        <taxon>Arthropoda</taxon>
        <taxon>Hexapoda</taxon>
        <taxon>Insecta</taxon>
        <taxon>Pterygota</taxon>
        <taxon>Neoptera</taxon>
        <taxon>Paraneoptera</taxon>
        <taxon>Hemiptera</taxon>
        <taxon>Sternorrhyncha</taxon>
        <taxon>Psylloidea</taxon>
        <taxon>Psyllidae</taxon>
        <taxon>Psyllinae</taxon>
        <taxon>Cacopsylla</taxon>
    </lineage>
</organism>
<name>A0A8D8TBC9_9HEMI</name>
<keyword evidence="1" id="KW-0812">Transmembrane</keyword>
<sequence>MHRVLEIARIRNSRLVRLLIFRRLVAPARLARVFRAAPLAMLLVGPILRLGFFGQGLHVDRRAPVAALTDQGGRLPARPTETVIAGESHGWGGGLILVVRHDGAGGSSAAPQSPFLFPMIRTSLLTWVIHWHTQTLFATNTSQIIN</sequence>
<reference evidence="2" key="1">
    <citation type="submission" date="2021-05" db="EMBL/GenBank/DDBJ databases">
        <authorList>
            <person name="Alioto T."/>
            <person name="Alioto T."/>
            <person name="Gomez Garrido J."/>
        </authorList>
    </citation>
    <scope>NUCLEOTIDE SEQUENCE</scope>
</reference>